<sequence>MRSDNVHRLAQHPKQVVLFRVRARTTSCARMPLRSTGTEIVVALPSEPVSSLRTLRMINRREPVIVETQQIFARLACSSSLLVHPVFPSAKVEIGVWPEPERDILCAGAGAAEGEAKSSRSQSVFPLLAVGLGAGAGA</sequence>
<keyword evidence="2" id="KW-1185">Reference proteome</keyword>
<proteinExistence type="predicted"/>
<dbReference type="EMBL" id="JANKHO010003479">
    <property type="protein sequence ID" value="KAJ3483206.1"/>
    <property type="molecule type" value="Genomic_DNA"/>
</dbReference>
<accession>A0A9W8JN53</accession>
<dbReference type="AlphaFoldDB" id="A0A9W8JN53"/>
<comment type="caution">
    <text evidence="1">The sequence shown here is derived from an EMBL/GenBank/DDBJ whole genome shotgun (WGS) entry which is preliminary data.</text>
</comment>
<organism evidence="1 2">
    <name type="scientific">Agrocybe chaxingu</name>
    <dbReference type="NCBI Taxonomy" id="84603"/>
    <lineage>
        <taxon>Eukaryota</taxon>
        <taxon>Fungi</taxon>
        <taxon>Dikarya</taxon>
        <taxon>Basidiomycota</taxon>
        <taxon>Agaricomycotina</taxon>
        <taxon>Agaricomycetes</taxon>
        <taxon>Agaricomycetidae</taxon>
        <taxon>Agaricales</taxon>
        <taxon>Agaricineae</taxon>
        <taxon>Strophariaceae</taxon>
        <taxon>Agrocybe</taxon>
    </lineage>
</organism>
<gene>
    <name evidence="1" type="ORF">NLJ89_g12081</name>
</gene>
<reference evidence="1" key="1">
    <citation type="submission" date="2022-07" db="EMBL/GenBank/DDBJ databases">
        <title>Genome Sequence of Agrocybe chaxingu.</title>
        <authorList>
            <person name="Buettner E."/>
        </authorList>
    </citation>
    <scope>NUCLEOTIDE SEQUENCE</scope>
    <source>
        <strain evidence="1">MP-N11</strain>
    </source>
</reference>
<protein>
    <submittedName>
        <fullName evidence="1">Uncharacterized protein</fullName>
    </submittedName>
</protein>
<evidence type="ECO:0000313" key="1">
    <source>
        <dbReference type="EMBL" id="KAJ3483206.1"/>
    </source>
</evidence>
<dbReference type="Proteomes" id="UP001148786">
    <property type="component" value="Unassembled WGS sequence"/>
</dbReference>
<name>A0A9W8JN53_9AGAR</name>
<evidence type="ECO:0000313" key="2">
    <source>
        <dbReference type="Proteomes" id="UP001148786"/>
    </source>
</evidence>